<proteinExistence type="predicted"/>
<dbReference type="Proteomes" id="UP000646946">
    <property type="component" value="Unassembled WGS sequence"/>
</dbReference>
<dbReference type="GO" id="GO:0019887">
    <property type="term" value="F:protein kinase regulator activity"/>
    <property type="evidence" value="ECO:0007669"/>
    <property type="project" value="InterPro"/>
</dbReference>
<sequence length="87" mass="9531">TKDNLSEADTELLALALEYKAEIASDDYGIQNIAAKLGLGIIPVGESGIKKVLHWQYYCPGCRKKYEMPGVCGICGTRLKRKAKSAR</sequence>
<dbReference type="SUPFAM" id="SSF57798">
    <property type="entry name" value="Casein kinase II beta subunit"/>
    <property type="match status" value="1"/>
</dbReference>
<gene>
    <name evidence="1" type="ORF">H1016_05240</name>
</gene>
<evidence type="ECO:0000313" key="1">
    <source>
        <dbReference type="EMBL" id="HIK00909.1"/>
    </source>
</evidence>
<dbReference type="AlphaFoldDB" id="A0A832XH21"/>
<organism evidence="1 2">
    <name type="scientific">Candidatus Naiadarchaeum limnaeum</name>
    <dbReference type="NCBI Taxonomy" id="2756139"/>
    <lineage>
        <taxon>Archaea</taxon>
        <taxon>Candidatus Undinarchaeota</taxon>
        <taxon>Candidatus Undinarchaeia</taxon>
        <taxon>Candidatus Naiadarchaeales</taxon>
        <taxon>Candidatus Naiadarchaeaceae</taxon>
        <taxon>Candidatus Naiadarchaeum</taxon>
    </lineage>
</organism>
<protein>
    <submittedName>
        <fullName evidence="1">Nucleotide-binding protein</fullName>
    </submittedName>
</protein>
<name>A0A832XH21_9ARCH</name>
<comment type="caution">
    <text evidence="1">The sequence shown here is derived from an EMBL/GenBank/DDBJ whole genome shotgun (WGS) entry which is preliminary data.</text>
</comment>
<dbReference type="EMBL" id="DVAB01000045">
    <property type="protein sequence ID" value="HIK00909.1"/>
    <property type="molecule type" value="Genomic_DNA"/>
</dbReference>
<feature type="non-terminal residue" evidence="1">
    <location>
        <position position="1"/>
    </location>
</feature>
<dbReference type="Gene3D" id="2.20.28.10">
    <property type="match status" value="1"/>
</dbReference>
<accession>A0A832XH21</accession>
<reference evidence="1 2" key="1">
    <citation type="journal article" name="Nat. Commun.">
        <title>Undinarchaeota illuminate DPANN phylogeny and the impact of gene transfer on archaeal evolution.</title>
        <authorList>
            <person name="Dombrowski N."/>
            <person name="Williams T.A."/>
            <person name="Sun J."/>
            <person name="Woodcroft B.J."/>
            <person name="Lee J.H."/>
            <person name="Minh B.Q."/>
            <person name="Rinke C."/>
            <person name="Spang A."/>
        </authorList>
    </citation>
    <scope>NUCLEOTIDE SEQUENCE [LARGE SCALE GENOMIC DNA]</scope>
    <source>
        <strain evidence="1">MAG_bin1129</strain>
    </source>
</reference>
<dbReference type="Gene3D" id="3.40.50.1010">
    <property type="entry name" value="5'-nuclease"/>
    <property type="match status" value="1"/>
</dbReference>
<dbReference type="InterPro" id="IPR035991">
    <property type="entry name" value="Casein_kinase_II_beta-like"/>
</dbReference>
<dbReference type="GO" id="GO:0005956">
    <property type="term" value="C:protein kinase CK2 complex"/>
    <property type="evidence" value="ECO:0007669"/>
    <property type="project" value="InterPro"/>
</dbReference>
<keyword evidence="2" id="KW-1185">Reference proteome</keyword>
<evidence type="ECO:0000313" key="2">
    <source>
        <dbReference type="Proteomes" id="UP000646946"/>
    </source>
</evidence>